<dbReference type="OrthoDB" id="9764318at2"/>
<dbReference type="Proteomes" id="UP000291572">
    <property type="component" value="Unassembled WGS sequence"/>
</dbReference>
<dbReference type="RefSeq" id="WP_129925961.1">
    <property type="nucleotide sequence ID" value="NZ_SEOO01000006.1"/>
</dbReference>
<dbReference type="Gene3D" id="3.30.499.10">
    <property type="entry name" value="Aconitase, domain 3"/>
    <property type="match status" value="2"/>
</dbReference>
<dbReference type="FunFam" id="3.30.499.10:FF:000020">
    <property type="entry name" value="Aconitate hydratase A"/>
    <property type="match status" value="1"/>
</dbReference>
<dbReference type="EMBL" id="SEOO01000006">
    <property type="protein sequence ID" value="RYM13213.1"/>
    <property type="molecule type" value="Genomic_DNA"/>
</dbReference>
<reference evidence="19 20" key="1">
    <citation type="submission" date="2019-02" db="EMBL/GenBank/DDBJ databases">
        <authorList>
            <person name="Feng G."/>
        </authorList>
    </citation>
    <scope>NUCLEOTIDE SEQUENCE [LARGE SCALE GENOMIC DNA]</scope>
    <source>
        <strain evidence="19 20">CCTCC AB 2011146</strain>
    </source>
</reference>
<sequence>MTAIGQDTLGTRDMLNVGGTDIAYYSLKKAAAKLGDVSHLPFSMKVLLENLLRFEDGVTVTVEDIQAIVDWQQDRGKAQREIQYRPARVLLQDFTGVPCVVDLAAMRDAMNALGADATKINPQVPVHLVIDHSVMVDEFGTPKAFEQNVEIEYQRNMERYDFLKWGSKSLANFYAVPPGTGICHQVNLENIAQAVWSSVDTDGTTVAYPDTCVGTDSHTTMVNGLGVLGWGVGGIEAEAAMLGQPVSMLIPEVVGFKFTGNLTEGVTATDLVLTCTQMLRARGVVGRFVEYFGPGLATLSLADRATLANMAPEYGATCGFFGIDDKTLDYMRLTGRTDDNIALVEAYAKEQGFWIDPAIEPVFTDTLELDLSTVVPSLAGPKRPQDRVALPDVDDVFNADLVNTYKKAQQRVTVAGEDFDIGDGDVTIAAITSCTNTSNPSVMVAAGLVAKKANELGLKPKPWVKTSLAPGSQVVTDYFNKAGLQEHLDAIGFNLVGYGCTTCIGNSGPLAPAISAAINDNGLVAAAVISGNRNFEGRVSPDVRANFLASPPLVVAYALKGTVIEDFITTPIGVSTTGNDVYLKDIWPTNDEVATTMAGCMDRAMFQARYANVYKGDAHWQAIDVTGSDTYSWRAGSTYVANPPYFEGLSMTPAPVTDIIEARPLAIFGDSITTDHISPAGSIKASSPAGQWLSEHQVAQADYNSYGSRRGHHEVMMRGTFANIRIKNLMLDGVEGGMTRYDGETMPIYDAAMKHKADGTPLVVIGGKEYGTGSSRDWAAKGTNLLGVRSVIVESFERIHRSNLVGMGVLPLQFKDGESKDTHGFTGDETFTIQNVAGLKPRQDVDVIVKRADGSTFTFTALCRIDTINELEYFLNGGILQYVLRKLAA</sequence>
<comment type="pathway">
    <text evidence="4">Carbohydrate metabolism; tricarboxylic acid cycle; isocitrate from oxaloacetate: step 2/2.</text>
</comment>
<evidence type="ECO:0000256" key="8">
    <source>
        <dbReference type="ARBA" id="ARBA00022485"/>
    </source>
</evidence>
<dbReference type="InterPro" id="IPR036008">
    <property type="entry name" value="Aconitase_4Fe-4S_dom"/>
</dbReference>
<dbReference type="GO" id="GO:0046872">
    <property type="term" value="F:metal ion binding"/>
    <property type="evidence" value="ECO:0007669"/>
    <property type="project" value="UniProtKB-KW"/>
</dbReference>
<evidence type="ECO:0000256" key="6">
    <source>
        <dbReference type="ARBA" id="ARBA00007185"/>
    </source>
</evidence>
<dbReference type="InterPro" id="IPR018136">
    <property type="entry name" value="Aconitase_4Fe-4S_BS"/>
</dbReference>
<dbReference type="Pfam" id="PF00694">
    <property type="entry name" value="Aconitase_C"/>
    <property type="match status" value="1"/>
</dbReference>
<keyword evidence="10" id="KW-0479">Metal-binding</keyword>
<dbReference type="PROSITE" id="PS01244">
    <property type="entry name" value="ACONITASE_2"/>
    <property type="match status" value="1"/>
</dbReference>
<evidence type="ECO:0000256" key="1">
    <source>
        <dbReference type="ARBA" id="ARBA00000118"/>
    </source>
</evidence>
<evidence type="ECO:0000256" key="4">
    <source>
        <dbReference type="ARBA" id="ARBA00004717"/>
    </source>
</evidence>
<dbReference type="GO" id="GO:0003723">
    <property type="term" value="F:RNA binding"/>
    <property type="evidence" value="ECO:0007669"/>
    <property type="project" value="UniProtKB-KW"/>
</dbReference>
<keyword evidence="12 16" id="KW-0408">Iron</keyword>
<dbReference type="PANTHER" id="PTHR11670">
    <property type="entry name" value="ACONITASE/IRON-RESPONSIVE ELEMENT FAMILY MEMBER"/>
    <property type="match status" value="1"/>
</dbReference>
<dbReference type="InterPro" id="IPR000573">
    <property type="entry name" value="AconitaseA/IPMdHydase_ssu_swvl"/>
</dbReference>
<comment type="similarity">
    <text evidence="6 16">Belongs to the aconitase/IPM isomerase family.</text>
</comment>
<evidence type="ECO:0000313" key="19">
    <source>
        <dbReference type="EMBL" id="RYM13213.1"/>
    </source>
</evidence>
<evidence type="ECO:0000256" key="5">
    <source>
        <dbReference type="ARBA" id="ARBA00005026"/>
    </source>
</evidence>
<dbReference type="GO" id="GO:0003994">
    <property type="term" value="F:aconitate hydratase activity"/>
    <property type="evidence" value="ECO:0007669"/>
    <property type="project" value="UniProtKB-EC"/>
</dbReference>
<dbReference type="Gene3D" id="3.20.19.10">
    <property type="entry name" value="Aconitase, domain 4"/>
    <property type="match status" value="1"/>
</dbReference>
<feature type="domain" description="Aconitase/3-isopropylmalate dehydratase large subunit alpha/beta/alpha" evidence="17">
    <location>
        <begin position="71"/>
        <end position="561"/>
    </location>
</feature>
<dbReference type="EC" id="4.2.1.3" evidence="16"/>
<comment type="subunit">
    <text evidence="7">Monomer.</text>
</comment>
<evidence type="ECO:0000256" key="16">
    <source>
        <dbReference type="RuleBase" id="RU361275"/>
    </source>
</evidence>
<name>A0A8G1ZNV1_9SPHN</name>
<comment type="pathway">
    <text evidence="5">Organic acid metabolism; propanoate degradation.</text>
</comment>
<dbReference type="FunFam" id="3.30.499.10:FF:000002">
    <property type="entry name" value="Aconitate hydratase"/>
    <property type="match status" value="1"/>
</dbReference>
<evidence type="ECO:0000256" key="7">
    <source>
        <dbReference type="ARBA" id="ARBA00011245"/>
    </source>
</evidence>
<comment type="function">
    <text evidence="16">Catalyzes the isomerization of citrate to isocitrate via cis-aconitate.</text>
</comment>
<accession>A0A8G1ZNV1</accession>
<dbReference type="NCBIfam" id="NF006757">
    <property type="entry name" value="PRK09277.1"/>
    <property type="match status" value="1"/>
</dbReference>
<evidence type="ECO:0000259" key="17">
    <source>
        <dbReference type="Pfam" id="PF00330"/>
    </source>
</evidence>
<dbReference type="GO" id="GO:0006099">
    <property type="term" value="P:tricarboxylic acid cycle"/>
    <property type="evidence" value="ECO:0007669"/>
    <property type="project" value="UniProtKB-UniPathway"/>
</dbReference>
<evidence type="ECO:0000256" key="12">
    <source>
        <dbReference type="ARBA" id="ARBA00023004"/>
    </source>
</evidence>
<dbReference type="InterPro" id="IPR015931">
    <property type="entry name" value="Acnase/IPM_dHydase_lsu_aba_1/3"/>
</dbReference>
<proteinExistence type="inferred from homology"/>
<evidence type="ECO:0000256" key="11">
    <source>
        <dbReference type="ARBA" id="ARBA00022884"/>
    </source>
</evidence>
<evidence type="ECO:0000259" key="18">
    <source>
        <dbReference type="Pfam" id="PF00694"/>
    </source>
</evidence>
<dbReference type="NCBIfam" id="TIGR01341">
    <property type="entry name" value="aconitase_1"/>
    <property type="match status" value="1"/>
</dbReference>
<evidence type="ECO:0000256" key="2">
    <source>
        <dbReference type="ARBA" id="ARBA00001966"/>
    </source>
</evidence>
<evidence type="ECO:0000256" key="10">
    <source>
        <dbReference type="ARBA" id="ARBA00022723"/>
    </source>
</evidence>
<dbReference type="SUPFAM" id="SSF52016">
    <property type="entry name" value="LeuD/IlvD-like"/>
    <property type="match status" value="1"/>
</dbReference>
<comment type="cofactor">
    <cofactor evidence="2">
        <name>[4Fe-4S] cluster</name>
        <dbReference type="ChEBI" id="CHEBI:49883"/>
    </cofactor>
</comment>
<dbReference type="InterPro" id="IPR006249">
    <property type="entry name" value="Aconitase/IRP2"/>
</dbReference>
<gene>
    <name evidence="19" type="primary">acnA</name>
    <name evidence="19" type="ORF">EWH12_05510</name>
</gene>
<dbReference type="InterPro" id="IPR044137">
    <property type="entry name" value="AcnA_IRP_Swivel"/>
</dbReference>
<dbReference type="PRINTS" id="PR00415">
    <property type="entry name" value="ACONITASE"/>
</dbReference>
<keyword evidence="9" id="KW-0816">Tricarboxylic acid cycle</keyword>
<evidence type="ECO:0000256" key="3">
    <source>
        <dbReference type="ARBA" id="ARBA00002737"/>
    </source>
</evidence>
<dbReference type="PROSITE" id="PS00450">
    <property type="entry name" value="ACONITASE_1"/>
    <property type="match status" value="1"/>
</dbReference>
<evidence type="ECO:0000256" key="9">
    <source>
        <dbReference type="ARBA" id="ARBA00022532"/>
    </source>
</evidence>
<dbReference type="FunFam" id="3.20.19.10:FF:000001">
    <property type="entry name" value="Aconitate hydratase"/>
    <property type="match status" value="1"/>
</dbReference>
<comment type="function">
    <text evidence="3">Involved in the catabolism of short chain fatty acids (SCFA) via the tricarboxylic acid (TCA)(acetyl degradation route) and probably the 2-methylcitrate cycle I (propionate degradation route). Catalyzes the reversible isomerization of citrate to isocitrate via cis-aconitate. Could catalyze the hydration of 2-methyl-cis-aconitate to yield (2R,3S)-2-methylisocitrate. The apo form of AcnA functions as a RNA-binding regulatory protein.</text>
</comment>
<dbReference type="GO" id="GO:0051539">
    <property type="term" value="F:4 iron, 4 sulfur cluster binding"/>
    <property type="evidence" value="ECO:0007669"/>
    <property type="project" value="UniProtKB-KW"/>
</dbReference>
<dbReference type="CDD" id="cd01580">
    <property type="entry name" value="AcnA_IRP_Swivel"/>
    <property type="match status" value="1"/>
</dbReference>
<keyword evidence="13 16" id="KW-0411">Iron-sulfur</keyword>
<dbReference type="Pfam" id="PF00330">
    <property type="entry name" value="Aconitase"/>
    <property type="match status" value="1"/>
</dbReference>
<dbReference type="NCBIfam" id="NF009520">
    <property type="entry name" value="PRK12881.1"/>
    <property type="match status" value="1"/>
</dbReference>
<keyword evidence="11" id="KW-0694">RNA-binding</keyword>
<comment type="catalytic activity">
    <reaction evidence="15 16">
        <text>citrate = D-threo-isocitrate</text>
        <dbReference type="Rhea" id="RHEA:10336"/>
        <dbReference type="ChEBI" id="CHEBI:15562"/>
        <dbReference type="ChEBI" id="CHEBI:16947"/>
        <dbReference type="EC" id="4.2.1.3"/>
    </reaction>
</comment>
<feature type="domain" description="Aconitase A/isopropylmalate dehydratase small subunit swivel" evidence="18">
    <location>
        <begin position="694"/>
        <end position="816"/>
    </location>
</feature>
<dbReference type="CDD" id="cd01586">
    <property type="entry name" value="AcnA_IRP"/>
    <property type="match status" value="1"/>
</dbReference>
<evidence type="ECO:0000313" key="20">
    <source>
        <dbReference type="Proteomes" id="UP000291572"/>
    </source>
</evidence>
<evidence type="ECO:0000256" key="14">
    <source>
        <dbReference type="ARBA" id="ARBA00023239"/>
    </source>
</evidence>
<dbReference type="SUPFAM" id="SSF53732">
    <property type="entry name" value="Aconitase iron-sulfur domain"/>
    <property type="match status" value="1"/>
</dbReference>
<organism evidence="19 20">
    <name type="scientific">Sphingobium cupriresistens</name>
    <dbReference type="NCBI Taxonomy" id="1132417"/>
    <lineage>
        <taxon>Bacteria</taxon>
        <taxon>Pseudomonadati</taxon>
        <taxon>Pseudomonadota</taxon>
        <taxon>Alphaproteobacteria</taxon>
        <taxon>Sphingomonadales</taxon>
        <taxon>Sphingomonadaceae</taxon>
        <taxon>Sphingobium</taxon>
    </lineage>
</organism>
<comment type="catalytic activity">
    <reaction evidence="1">
        <text>(2S,3R)-3-hydroxybutane-1,2,3-tricarboxylate = 2-methyl-cis-aconitate + H2O</text>
        <dbReference type="Rhea" id="RHEA:17941"/>
        <dbReference type="ChEBI" id="CHEBI:15377"/>
        <dbReference type="ChEBI" id="CHEBI:57429"/>
        <dbReference type="ChEBI" id="CHEBI:57872"/>
        <dbReference type="EC" id="4.2.1.99"/>
    </reaction>
</comment>
<comment type="caution">
    <text evidence="19">The sequence shown here is derived from an EMBL/GenBank/DDBJ whole genome shotgun (WGS) entry which is preliminary data.</text>
</comment>
<dbReference type="InterPro" id="IPR001030">
    <property type="entry name" value="Acoase/IPM_deHydtase_lsu_aba"/>
</dbReference>
<protein>
    <recommendedName>
        <fullName evidence="16">Aconitate hydratase</fullName>
        <shortName evidence="16">Aconitase</shortName>
        <ecNumber evidence="16">4.2.1.3</ecNumber>
    </recommendedName>
</protein>
<keyword evidence="8 16" id="KW-0004">4Fe-4S</keyword>
<dbReference type="Gene3D" id="6.10.190.10">
    <property type="match status" value="1"/>
</dbReference>
<dbReference type="AlphaFoldDB" id="A0A8G1ZNV1"/>
<dbReference type="UniPathway" id="UPA00223">
    <property type="reaction ID" value="UER00718"/>
</dbReference>
<dbReference type="InterPro" id="IPR015928">
    <property type="entry name" value="Aconitase/3IPM_dehydase_swvl"/>
</dbReference>
<evidence type="ECO:0000256" key="15">
    <source>
        <dbReference type="ARBA" id="ARBA00023501"/>
    </source>
</evidence>
<keyword evidence="14 16" id="KW-0456">Lyase</keyword>
<dbReference type="GO" id="GO:0047456">
    <property type="term" value="F:2-methylisocitrate dehydratase activity"/>
    <property type="evidence" value="ECO:0007669"/>
    <property type="project" value="UniProtKB-EC"/>
</dbReference>
<evidence type="ECO:0000256" key="13">
    <source>
        <dbReference type="ARBA" id="ARBA00023014"/>
    </source>
</evidence>